<dbReference type="FunFam" id="1.20.1260.60:FF:000003">
    <property type="entry name" value="IST1-like protein isoform A"/>
    <property type="match status" value="1"/>
</dbReference>
<proteinExistence type="inferred from homology"/>
<reference evidence="5 6" key="2">
    <citation type="submission" date="2025-04" db="UniProtKB">
        <authorList>
            <consortium name="RefSeq"/>
        </authorList>
    </citation>
    <scope>IDENTIFICATION</scope>
    <source>
        <tissue evidence="5 6">Young leaves</tissue>
    </source>
</reference>
<evidence type="ECO:0000313" key="6">
    <source>
        <dbReference type="RefSeq" id="XP_027357638.1"/>
    </source>
</evidence>
<feature type="compositionally biased region" description="Basic and acidic residues" evidence="3">
    <location>
        <begin position="687"/>
        <end position="698"/>
    </location>
</feature>
<accession>A0A8B8LP11</accession>
<evidence type="ECO:0000313" key="5">
    <source>
        <dbReference type="RefSeq" id="XP_027357637.1"/>
    </source>
</evidence>
<dbReference type="Gene3D" id="1.20.1260.60">
    <property type="entry name" value="Vacuolar protein sorting-associated protein Ist1"/>
    <property type="match status" value="1"/>
</dbReference>
<evidence type="ECO:0000256" key="1">
    <source>
        <dbReference type="ARBA" id="ARBA00005536"/>
    </source>
</evidence>
<reference evidence="4" key="1">
    <citation type="journal article" date="2019" name="Toxins">
        <title>Detection of Abrin-Like and Prepropulchellin-Like Toxin Genes and Transcripts Using Whole Genome Sequencing and Full-Length Transcript Sequencing of Abrus precatorius.</title>
        <authorList>
            <person name="Hovde B.T."/>
            <person name="Daligault H.E."/>
            <person name="Hanschen E.R."/>
            <person name="Kunde Y.A."/>
            <person name="Johnson M.B."/>
            <person name="Starkenburg S.R."/>
            <person name="Johnson S.L."/>
        </authorList>
    </citation>
    <scope>NUCLEOTIDE SEQUENCE [LARGE SCALE GENOMIC DNA]</scope>
</reference>
<feature type="compositionally biased region" description="Polar residues" evidence="3">
    <location>
        <begin position="254"/>
        <end position="267"/>
    </location>
</feature>
<gene>
    <name evidence="5 6" type="primary">LOC113866976</name>
</gene>
<dbReference type="InterPro" id="IPR042277">
    <property type="entry name" value="IST1-like"/>
</dbReference>
<dbReference type="PANTHER" id="PTHR12161:SF13">
    <property type="entry name" value="REGULATOR OF VPS4 ACTIVITY IN THE MVB PATHWAY PROTEIN"/>
    <property type="match status" value="1"/>
</dbReference>
<feature type="region of interest" description="Disordered" evidence="3">
    <location>
        <begin position="328"/>
        <end position="352"/>
    </location>
</feature>
<evidence type="ECO:0000256" key="2">
    <source>
        <dbReference type="SAM" id="Coils"/>
    </source>
</evidence>
<feature type="region of interest" description="Disordered" evidence="3">
    <location>
        <begin position="784"/>
        <end position="1056"/>
    </location>
</feature>
<feature type="region of interest" description="Disordered" evidence="3">
    <location>
        <begin position="490"/>
        <end position="514"/>
    </location>
</feature>
<feature type="region of interest" description="Disordered" evidence="3">
    <location>
        <begin position="625"/>
        <end position="659"/>
    </location>
</feature>
<keyword evidence="4" id="KW-1185">Reference proteome</keyword>
<dbReference type="OrthoDB" id="29853at2759"/>
<dbReference type="GO" id="GO:0015031">
    <property type="term" value="P:protein transport"/>
    <property type="evidence" value="ECO:0007669"/>
    <property type="project" value="InterPro"/>
</dbReference>
<dbReference type="AlphaFoldDB" id="A0A8B8LP11"/>
<feature type="compositionally biased region" description="Low complexity" evidence="3">
    <location>
        <begin position="986"/>
        <end position="996"/>
    </location>
</feature>
<comment type="similarity">
    <text evidence="1">Belongs to the IST1 family.</text>
</comment>
<feature type="compositionally biased region" description="Basic and acidic residues" evidence="3">
    <location>
        <begin position="869"/>
        <end position="882"/>
    </location>
</feature>
<feature type="compositionally biased region" description="Polar residues" evidence="3">
    <location>
        <begin position="956"/>
        <end position="974"/>
    </location>
</feature>
<dbReference type="Proteomes" id="UP000694853">
    <property type="component" value="Unplaced"/>
</dbReference>
<dbReference type="GeneID" id="113866976"/>
<dbReference type="Pfam" id="PF03398">
    <property type="entry name" value="Ist1"/>
    <property type="match status" value="1"/>
</dbReference>
<dbReference type="KEGG" id="aprc:113866976"/>
<feature type="compositionally biased region" description="Polar residues" evidence="3">
    <location>
        <begin position="226"/>
        <end position="247"/>
    </location>
</feature>
<organism evidence="4 5">
    <name type="scientific">Abrus precatorius</name>
    <name type="common">Indian licorice</name>
    <name type="synonym">Glycine abrus</name>
    <dbReference type="NCBI Taxonomy" id="3816"/>
    <lineage>
        <taxon>Eukaryota</taxon>
        <taxon>Viridiplantae</taxon>
        <taxon>Streptophyta</taxon>
        <taxon>Embryophyta</taxon>
        <taxon>Tracheophyta</taxon>
        <taxon>Spermatophyta</taxon>
        <taxon>Magnoliopsida</taxon>
        <taxon>eudicotyledons</taxon>
        <taxon>Gunneridae</taxon>
        <taxon>Pentapetalae</taxon>
        <taxon>rosids</taxon>
        <taxon>fabids</taxon>
        <taxon>Fabales</taxon>
        <taxon>Fabaceae</taxon>
        <taxon>Papilionoideae</taxon>
        <taxon>50 kb inversion clade</taxon>
        <taxon>NPAAA clade</taxon>
        <taxon>indigoferoid/millettioid clade</taxon>
        <taxon>Abreae</taxon>
        <taxon>Abrus</taxon>
    </lineage>
</organism>
<feature type="compositionally biased region" description="Polar residues" evidence="3">
    <location>
        <begin position="918"/>
        <end position="934"/>
    </location>
</feature>
<sequence>MLHRSFKPAKCKTALKLAVSRIKLLKNKREAQVKQLKRELAQLLQSGQDQTARIRVEHVVREEKTMAAYDLVEIYCELIAARLPMIESQKNCPVDLKEAISSVIFASPRCSDIPELMDVRKHITSKYGKEFVSAAIELRPDCGVNRLLVEKLSAKAPDGPTKIKILAAIAEEHNIKWEPKSFGENDVKSSQDSLVGESMSEKTAYVEPSQINVPPVHDEKGPPSLHASSQLKPMHDVSTNSYEQTASGAAGKASGNQSTSGVSNPEIRSSGIGSKEMDFTDSYSENRNAFPMGRQNWNMEFKDAASAAQAAAESAERASMAARAAAELSNRENMTRQYSGGSHSASGSGLRDERPQEYAFHDYKNVSTGSVDSNFHRNSSGIHNEQITTREQDNLAGPPNEYYRNHRENMVKHASSASLTCGSAFGDDELFTNDSQMADSYPHDHSFEQKNSDLNKMSMKKQASKTEEYFVTDIHDDHDLNTENNYHFGDARTNSHSRKTSSSRLIPPIDDHSDNLESSGWKMGNNAVEDLYVTDQGNTQGNSLETGSYNGTSVVFDDYGSEDDDYKFDVVNKKYSGEGSSLFVSSNSSKSHVVPLENANSWSHGQNVDEKVTSTQSHISVVSERLTKPAVSSEKEDLLPVTFDDSDDPSSDSEVDLVKSKVSGTSDYGNSFLEQIANHEAPGSSSRNDKHVGSDRKSWLSPSSVDFNTVEEHLKRKVDINTASGKNFSYDDLPDSQSPSKGRSSILGLDLKANNDNETLEESRLESGKELSYGTLKGGFRNKGYRRPPYIKNTSNDVSSSLGDTSIQNERSLPTVRTSIGFDAPVQEKYAREVSRGNRTVGLRAHDTSSEDGYDPVAYSQETLSSSTHEPRIQKVQSEAKKKSSSRASVPYFDSDNTDSENELPKQNSANIARPVSGMSQRTSASSKTGTGLSSKDAPLSEASVTPGKRLGWKSSRISYDSKNQNAVSITKSSENWRESKPGSAKIKSSESISESNRSLDEEIPKSDARVQPSSSLPKTVIQDSEEGQEATKSLNSDGDTPSKQKAGHVHPKLPDYDSFAAHFLSLKKGRQ</sequence>
<feature type="compositionally biased region" description="Acidic residues" evidence="3">
    <location>
        <begin position="644"/>
        <end position="655"/>
    </location>
</feature>
<dbReference type="InterPro" id="IPR005061">
    <property type="entry name" value="Ist1"/>
</dbReference>
<dbReference type="RefSeq" id="XP_027357638.1">
    <property type="nucleotide sequence ID" value="XM_027501837.1"/>
</dbReference>
<feature type="compositionally biased region" description="Polar residues" evidence="3">
    <location>
        <begin position="1031"/>
        <end position="1044"/>
    </location>
</feature>
<feature type="compositionally biased region" description="Basic and acidic residues" evidence="3">
    <location>
        <begin position="998"/>
        <end position="1009"/>
    </location>
</feature>
<name>A0A8B8LP11_ABRPR</name>
<dbReference type="RefSeq" id="XP_027357637.1">
    <property type="nucleotide sequence ID" value="XM_027501836.1"/>
</dbReference>
<feature type="compositionally biased region" description="Low complexity" evidence="3">
    <location>
        <begin position="339"/>
        <end position="349"/>
    </location>
</feature>
<feature type="compositionally biased region" description="Polar residues" evidence="3">
    <location>
        <begin position="792"/>
        <end position="818"/>
    </location>
</feature>
<evidence type="ECO:0000313" key="4">
    <source>
        <dbReference type="Proteomes" id="UP000694853"/>
    </source>
</evidence>
<feature type="region of interest" description="Disordered" evidence="3">
    <location>
        <begin position="181"/>
        <end position="279"/>
    </location>
</feature>
<dbReference type="PANTHER" id="PTHR12161">
    <property type="entry name" value="IST1 FAMILY MEMBER"/>
    <property type="match status" value="1"/>
</dbReference>
<protein>
    <submittedName>
        <fullName evidence="5 6">Dentin sialophosphoprotein-like isoform X1</fullName>
    </submittedName>
</protein>
<evidence type="ECO:0000256" key="3">
    <source>
        <dbReference type="SAM" id="MobiDB-lite"/>
    </source>
</evidence>
<feature type="coiled-coil region" evidence="2">
    <location>
        <begin position="19"/>
        <end position="53"/>
    </location>
</feature>
<feature type="region of interest" description="Disordered" evidence="3">
    <location>
        <begin position="679"/>
        <end position="702"/>
    </location>
</feature>
<keyword evidence="2" id="KW-0175">Coiled coil</keyword>
<feature type="region of interest" description="Disordered" evidence="3">
    <location>
        <begin position="725"/>
        <end position="750"/>
    </location>
</feature>